<evidence type="ECO:0000259" key="2">
    <source>
        <dbReference type="Pfam" id="PF08450"/>
    </source>
</evidence>
<keyword evidence="1 3" id="KW-0378">Hydrolase</keyword>
<dbReference type="EMBL" id="CP042913">
    <property type="protein sequence ID" value="QEG35646.1"/>
    <property type="molecule type" value="Genomic_DNA"/>
</dbReference>
<dbReference type="PANTHER" id="PTHR47572">
    <property type="entry name" value="LIPOPROTEIN-RELATED"/>
    <property type="match status" value="1"/>
</dbReference>
<name>A0A5B9QFF9_9BACT</name>
<keyword evidence="4" id="KW-1185">Reference proteome</keyword>
<organism evidence="3 4">
    <name type="scientific">Bythopirellula goksoeyrii</name>
    <dbReference type="NCBI Taxonomy" id="1400387"/>
    <lineage>
        <taxon>Bacteria</taxon>
        <taxon>Pseudomonadati</taxon>
        <taxon>Planctomycetota</taxon>
        <taxon>Planctomycetia</taxon>
        <taxon>Pirellulales</taxon>
        <taxon>Lacipirellulaceae</taxon>
        <taxon>Bythopirellula</taxon>
    </lineage>
</organism>
<dbReference type="GO" id="GO:0004341">
    <property type="term" value="F:gluconolactonase activity"/>
    <property type="evidence" value="ECO:0007669"/>
    <property type="project" value="UniProtKB-EC"/>
</dbReference>
<dbReference type="KEGG" id="bgok:Pr1d_29480"/>
<dbReference type="Pfam" id="PF08450">
    <property type="entry name" value="SGL"/>
    <property type="match status" value="1"/>
</dbReference>
<dbReference type="OrthoDB" id="272794at2"/>
<dbReference type="EC" id="3.1.1.17" evidence="3"/>
<dbReference type="RefSeq" id="WP_148074140.1">
    <property type="nucleotide sequence ID" value="NZ_CP042913.1"/>
</dbReference>
<sequence length="337" mass="36834">MRIAPFYFFSAVILTQHLAAQESANFPTIGEIVRVDPLLDELIASDSRIEVLASGFDWSEGPVWIPRDGGFLLFSDVPQNTIFKWQPGKGISTYMKPSGYTGVGSYSSEPGSNGLTLNPDGQLVFCEHGDRRVSVMVWGEGKRTLADNWEGKWFNSPNDVVCHSNGDVYFTDPPYGLPNREPDDKHGYGGCGVFRIAKTGKVSLLTDEMTRPNGIVLSPDEKTLYVAQSDSKAPIIRAFDLKDDSTLTNSRIFYDASSEYGKRKGSPDGMTIDAQGNLFATGPGGVHVISPEGKLLGRIDTGEATANCCWGDDGSVLYLTADMYLCRVQTKTMGKPW</sequence>
<dbReference type="Gene3D" id="2.120.10.30">
    <property type="entry name" value="TolB, C-terminal domain"/>
    <property type="match status" value="1"/>
</dbReference>
<dbReference type="PANTHER" id="PTHR47572:SF4">
    <property type="entry name" value="LACTONASE DRP35"/>
    <property type="match status" value="1"/>
</dbReference>
<dbReference type="AlphaFoldDB" id="A0A5B9QFF9"/>
<protein>
    <submittedName>
        <fullName evidence="3">Gluconolactonase</fullName>
        <ecNumber evidence="3">3.1.1.17</ecNumber>
    </submittedName>
</protein>
<dbReference type="InterPro" id="IPR011042">
    <property type="entry name" value="6-blade_b-propeller_TolB-like"/>
</dbReference>
<gene>
    <name evidence="3" type="primary">gnl</name>
    <name evidence="3" type="ORF">Pr1d_29480</name>
</gene>
<evidence type="ECO:0000256" key="1">
    <source>
        <dbReference type="ARBA" id="ARBA00022801"/>
    </source>
</evidence>
<evidence type="ECO:0000313" key="4">
    <source>
        <dbReference type="Proteomes" id="UP000323917"/>
    </source>
</evidence>
<accession>A0A5B9QFF9</accession>
<feature type="domain" description="SMP-30/Gluconolactonase/LRE-like region" evidence="2">
    <location>
        <begin position="58"/>
        <end position="321"/>
    </location>
</feature>
<reference evidence="3 4" key="1">
    <citation type="submission" date="2019-08" db="EMBL/GenBank/DDBJ databases">
        <title>Deep-cultivation of Planctomycetes and their phenomic and genomic characterization uncovers novel biology.</title>
        <authorList>
            <person name="Wiegand S."/>
            <person name="Jogler M."/>
            <person name="Boedeker C."/>
            <person name="Pinto D."/>
            <person name="Vollmers J."/>
            <person name="Rivas-Marin E."/>
            <person name="Kohn T."/>
            <person name="Peeters S.H."/>
            <person name="Heuer A."/>
            <person name="Rast P."/>
            <person name="Oberbeckmann S."/>
            <person name="Bunk B."/>
            <person name="Jeske O."/>
            <person name="Meyerdierks A."/>
            <person name="Storesund J.E."/>
            <person name="Kallscheuer N."/>
            <person name="Luecker S."/>
            <person name="Lage O.M."/>
            <person name="Pohl T."/>
            <person name="Merkel B.J."/>
            <person name="Hornburger P."/>
            <person name="Mueller R.-W."/>
            <person name="Bruemmer F."/>
            <person name="Labrenz M."/>
            <person name="Spormann A.M."/>
            <person name="Op den Camp H."/>
            <person name="Overmann J."/>
            <person name="Amann R."/>
            <person name="Jetten M.S.M."/>
            <person name="Mascher T."/>
            <person name="Medema M.H."/>
            <person name="Devos D.P."/>
            <person name="Kaster A.-K."/>
            <person name="Ovreas L."/>
            <person name="Rohde M."/>
            <person name="Galperin M.Y."/>
            <person name="Jogler C."/>
        </authorList>
    </citation>
    <scope>NUCLEOTIDE SEQUENCE [LARGE SCALE GENOMIC DNA]</scope>
    <source>
        <strain evidence="3 4">Pr1d</strain>
    </source>
</reference>
<proteinExistence type="predicted"/>
<dbReference type="InterPro" id="IPR051262">
    <property type="entry name" value="SMP-30/CGR1_Lactonase"/>
</dbReference>
<dbReference type="InterPro" id="IPR013658">
    <property type="entry name" value="SGL"/>
</dbReference>
<evidence type="ECO:0000313" key="3">
    <source>
        <dbReference type="EMBL" id="QEG35646.1"/>
    </source>
</evidence>
<dbReference type="Proteomes" id="UP000323917">
    <property type="component" value="Chromosome"/>
</dbReference>
<dbReference type="SUPFAM" id="SSF63829">
    <property type="entry name" value="Calcium-dependent phosphotriesterase"/>
    <property type="match status" value="1"/>
</dbReference>